<reference evidence="1" key="1">
    <citation type="submission" date="2020-10" db="EMBL/GenBank/DDBJ databases">
        <authorList>
            <person name="Han B."/>
            <person name="Lu T."/>
            <person name="Zhao Q."/>
            <person name="Huang X."/>
            <person name="Zhao Y."/>
        </authorList>
    </citation>
    <scope>NUCLEOTIDE SEQUENCE</scope>
</reference>
<dbReference type="AlphaFoldDB" id="A0A811NDJ1"/>
<dbReference type="EMBL" id="CAJGYO010000003">
    <property type="protein sequence ID" value="CAD6219371.1"/>
    <property type="molecule type" value="Genomic_DNA"/>
</dbReference>
<name>A0A811NDJ1_9POAL</name>
<organism evidence="1 2">
    <name type="scientific">Miscanthus lutarioriparius</name>
    <dbReference type="NCBI Taxonomy" id="422564"/>
    <lineage>
        <taxon>Eukaryota</taxon>
        <taxon>Viridiplantae</taxon>
        <taxon>Streptophyta</taxon>
        <taxon>Embryophyta</taxon>
        <taxon>Tracheophyta</taxon>
        <taxon>Spermatophyta</taxon>
        <taxon>Magnoliopsida</taxon>
        <taxon>Liliopsida</taxon>
        <taxon>Poales</taxon>
        <taxon>Poaceae</taxon>
        <taxon>PACMAD clade</taxon>
        <taxon>Panicoideae</taxon>
        <taxon>Andropogonodae</taxon>
        <taxon>Andropogoneae</taxon>
        <taxon>Saccharinae</taxon>
        <taxon>Miscanthus</taxon>
    </lineage>
</organism>
<evidence type="ECO:0000313" key="2">
    <source>
        <dbReference type="Proteomes" id="UP000604825"/>
    </source>
</evidence>
<accession>A0A811NDJ1</accession>
<dbReference type="OrthoDB" id="534610at2759"/>
<dbReference type="Proteomes" id="UP000604825">
    <property type="component" value="Unassembled WGS sequence"/>
</dbReference>
<keyword evidence="2" id="KW-1185">Reference proteome</keyword>
<sequence length="171" mass="18714">MGTLNGRTPSTVLDSLYGVQLGRLSQPAQSEDEALRTTLVVESSTCEHHKGGSGTTQQRLLIRRQWQQIPSCLKPIHCTITCDKHAGETIANVVTSLPFIVLGLQTLRKNLNTAIYANSLVGVGIASSLYHSSKGEIRKFLRWADYTMMATTTLCLSRALSNENPRLLMAA</sequence>
<dbReference type="PANTHER" id="PTHR35100:SF3">
    <property type="entry name" value="PGG DOMAIN-CONTAINING PROTEIN"/>
    <property type="match status" value="1"/>
</dbReference>
<protein>
    <submittedName>
        <fullName evidence="1">Uncharacterized protein</fullName>
    </submittedName>
</protein>
<evidence type="ECO:0000313" key="1">
    <source>
        <dbReference type="EMBL" id="CAD6219371.1"/>
    </source>
</evidence>
<gene>
    <name evidence="1" type="ORF">NCGR_LOCUS13046</name>
</gene>
<comment type="caution">
    <text evidence="1">The sequence shown here is derived from an EMBL/GenBank/DDBJ whole genome shotgun (WGS) entry which is preliminary data.</text>
</comment>
<dbReference type="PANTHER" id="PTHR35100">
    <property type="entry name" value="FOLD PROTEIN"/>
    <property type="match status" value="1"/>
</dbReference>
<proteinExistence type="predicted"/>